<dbReference type="PANTHER" id="PTHR47234:SF2">
    <property type="entry name" value="TONB-DEPENDENT RECEPTOR"/>
    <property type="match status" value="1"/>
</dbReference>
<dbReference type="InterPro" id="IPR036942">
    <property type="entry name" value="Beta-barrel_TonB_sf"/>
</dbReference>
<evidence type="ECO:0000256" key="9">
    <source>
        <dbReference type="ARBA" id="ARBA00023237"/>
    </source>
</evidence>
<keyword evidence="9 10" id="KW-0998">Cell outer membrane</keyword>
<gene>
    <name evidence="15" type="ORF">GCM10007907_05170</name>
</gene>
<evidence type="ECO:0000256" key="3">
    <source>
        <dbReference type="ARBA" id="ARBA00022448"/>
    </source>
</evidence>
<comment type="caution">
    <text evidence="15">The sequence shown here is derived from an EMBL/GenBank/DDBJ whole genome shotgun (WGS) entry which is preliminary data.</text>
</comment>
<protein>
    <recommendedName>
        <fullName evidence="17">TonB-dependent receptor</fullName>
    </recommendedName>
</protein>
<keyword evidence="6 11" id="KW-0798">TonB box</keyword>
<dbReference type="CDD" id="cd01347">
    <property type="entry name" value="ligand_gated_channel"/>
    <property type="match status" value="1"/>
</dbReference>
<keyword evidence="12" id="KW-0732">Signal</keyword>
<comment type="similarity">
    <text evidence="2 10 11">Belongs to the TonB-dependent receptor family.</text>
</comment>
<dbReference type="Proteomes" id="UP001156706">
    <property type="component" value="Unassembled WGS sequence"/>
</dbReference>
<keyword evidence="7 10" id="KW-0472">Membrane</keyword>
<proteinExistence type="inferred from homology"/>
<evidence type="ECO:0000256" key="10">
    <source>
        <dbReference type="PROSITE-ProRule" id="PRU01360"/>
    </source>
</evidence>
<evidence type="ECO:0000256" key="11">
    <source>
        <dbReference type="RuleBase" id="RU003357"/>
    </source>
</evidence>
<dbReference type="Gene3D" id="2.40.170.20">
    <property type="entry name" value="TonB-dependent receptor, beta-barrel domain"/>
    <property type="match status" value="1"/>
</dbReference>
<name>A0ABQ5YDQ7_9NEIS</name>
<dbReference type="InterPro" id="IPR039426">
    <property type="entry name" value="TonB-dep_rcpt-like"/>
</dbReference>
<evidence type="ECO:0000256" key="1">
    <source>
        <dbReference type="ARBA" id="ARBA00004571"/>
    </source>
</evidence>
<evidence type="ECO:0000256" key="8">
    <source>
        <dbReference type="ARBA" id="ARBA00023170"/>
    </source>
</evidence>
<dbReference type="RefSeq" id="WP_284194869.1">
    <property type="nucleotide sequence ID" value="NZ_BSOG01000001.1"/>
</dbReference>
<dbReference type="SUPFAM" id="SSF56935">
    <property type="entry name" value="Porins"/>
    <property type="match status" value="1"/>
</dbReference>
<comment type="subcellular location">
    <subcellularLocation>
        <location evidence="1 10">Cell outer membrane</location>
        <topology evidence="1 10">Multi-pass membrane protein</topology>
    </subcellularLocation>
</comment>
<evidence type="ECO:0000259" key="13">
    <source>
        <dbReference type="Pfam" id="PF00593"/>
    </source>
</evidence>
<keyword evidence="16" id="KW-1185">Reference proteome</keyword>
<feature type="domain" description="TonB-dependent receptor plug" evidence="14">
    <location>
        <begin position="48"/>
        <end position="163"/>
    </location>
</feature>
<feature type="signal peptide" evidence="12">
    <location>
        <begin position="1"/>
        <end position="21"/>
    </location>
</feature>
<dbReference type="Gene3D" id="2.170.130.10">
    <property type="entry name" value="TonB-dependent receptor, plug domain"/>
    <property type="match status" value="1"/>
</dbReference>
<evidence type="ECO:0000256" key="6">
    <source>
        <dbReference type="ARBA" id="ARBA00023077"/>
    </source>
</evidence>
<feature type="chain" id="PRO_5045316198" description="TonB-dependent receptor" evidence="12">
    <location>
        <begin position="22"/>
        <end position="908"/>
    </location>
</feature>
<dbReference type="InterPro" id="IPR037066">
    <property type="entry name" value="Plug_dom_sf"/>
</dbReference>
<organism evidence="15 16">
    <name type="scientific">Chitinimonas prasina</name>
    <dbReference type="NCBI Taxonomy" id="1434937"/>
    <lineage>
        <taxon>Bacteria</taxon>
        <taxon>Pseudomonadati</taxon>
        <taxon>Pseudomonadota</taxon>
        <taxon>Betaproteobacteria</taxon>
        <taxon>Neisseriales</taxon>
        <taxon>Chitinibacteraceae</taxon>
        <taxon>Chitinimonas</taxon>
    </lineage>
</organism>
<evidence type="ECO:0008006" key="17">
    <source>
        <dbReference type="Google" id="ProtNLM"/>
    </source>
</evidence>
<evidence type="ECO:0000256" key="12">
    <source>
        <dbReference type="SAM" id="SignalP"/>
    </source>
</evidence>
<accession>A0ABQ5YDQ7</accession>
<feature type="domain" description="TonB-dependent receptor-like beta-barrel" evidence="13">
    <location>
        <begin position="478"/>
        <end position="870"/>
    </location>
</feature>
<reference evidence="16" key="1">
    <citation type="journal article" date="2019" name="Int. J. Syst. Evol. Microbiol.">
        <title>The Global Catalogue of Microorganisms (GCM) 10K type strain sequencing project: providing services to taxonomists for standard genome sequencing and annotation.</title>
        <authorList>
            <consortium name="The Broad Institute Genomics Platform"/>
            <consortium name="The Broad Institute Genome Sequencing Center for Infectious Disease"/>
            <person name="Wu L."/>
            <person name="Ma J."/>
        </authorList>
    </citation>
    <scope>NUCLEOTIDE SEQUENCE [LARGE SCALE GENOMIC DNA]</scope>
    <source>
        <strain evidence="16">NBRC 110044</strain>
    </source>
</reference>
<evidence type="ECO:0000313" key="15">
    <source>
        <dbReference type="EMBL" id="GLR11727.1"/>
    </source>
</evidence>
<sequence>MKFNCLAIALSSVGFCLAAHAADPAAAAPEPKVEKITVTGSNIKRISRETASPVMIITNEQMKRGGATTLTEVLRNISVNVGGIDENRTSGFTAGASGLNLRGLGSQATLMLINGRRLAAYAQPEFQTTFVDLNTLPMGAVDRIEVLKDGASAIYGSEAMAGVVNIILKESYEGLEIGASYGESEVGDGETARATASFGYGNLTEQHFNAFATLDIRQQKPSFLKNRGGYIGTQDLRAYGYDDQRNLYTAPGNIYWTDKATGKFNARPIDGKACPADQQVDAADFFGASGMPGGKVCVFDDLKDADFNSGGKSDRFSLTSVFNWQPNADTKVWAEVMRTQNKARVTGQLHWVAMQLGQEIGALPITHPQYPQELIGPDGKTLAGGNGSVRLRSQLKNLPAQGQENTTDFGRYLVGAKGVLGTWDWETAVLTNSSEVESRASGGLLNSKFIEAVQTGKFLFGDVAGNAALYPSLVTNSASHYKSSMSLWDAKVSGALLELPAGPLSMAVGVEARRESLETNPDPNAVAGELYHSAELPPPMSNSRNIRSIYSELNIPILSNLEAQLAARHDRYSDYGNSTTPKLGLKWTPWSSLVLRSTYAEGFRAPTLVENSTAISNAFISFQDPARCNASFKEGCNAQSPYQSGSNPKLGPEKGESFTYGFVWEPNQSFNMSVDFWRIKRKNEISTYDLTTVLANEALFANNPATVIVRDPLTAADAANGATKGEITLVKLLLTNVSVTDVKGVDMDLRGRFNLGAYGKIEPSLNLQYVQSYRTAPTPNDPMLQYIGTSGQPRLQGSLGVGWKQGPWSLSADARYVGKMGAVGSPNETCRFIAEGYEELCRDIASFTTVNIGGSYRGFKNVILSGAVKNAFDRKPPFFPYTNGRNYYAPLHDSMGRYFQASAVYTFY</sequence>
<dbReference type="Pfam" id="PF00593">
    <property type="entry name" value="TonB_dep_Rec_b-barrel"/>
    <property type="match status" value="1"/>
</dbReference>
<dbReference type="InterPro" id="IPR012910">
    <property type="entry name" value="Plug_dom"/>
</dbReference>
<evidence type="ECO:0000259" key="14">
    <source>
        <dbReference type="Pfam" id="PF07715"/>
    </source>
</evidence>
<evidence type="ECO:0000256" key="4">
    <source>
        <dbReference type="ARBA" id="ARBA00022452"/>
    </source>
</evidence>
<keyword evidence="3 10" id="KW-0813">Transport</keyword>
<evidence type="ECO:0000256" key="2">
    <source>
        <dbReference type="ARBA" id="ARBA00009810"/>
    </source>
</evidence>
<evidence type="ECO:0000256" key="7">
    <source>
        <dbReference type="ARBA" id="ARBA00023136"/>
    </source>
</evidence>
<dbReference type="EMBL" id="BSOG01000001">
    <property type="protein sequence ID" value="GLR11727.1"/>
    <property type="molecule type" value="Genomic_DNA"/>
</dbReference>
<dbReference type="Pfam" id="PF07715">
    <property type="entry name" value="Plug"/>
    <property type="match status" value="1"/>
</dbReference>
<dbReference type="PANTHER" id="PTHR47234">
    <property type="match status" value="1"/>
</dbReference>
<keyword evidence="8" id="KW-0675">Receptor</keyword>
<keyword evidence="4 10" id="KW-1134">Transmembrane beta strand</keyword>
<evidence type="ECO:0000313" key="16">
    <source>
        <dbReference type="Proteomes" id="UP001156706"/>
    </source>
</evidence>
<dbReference type="InterPro" id="IPR000531">
    <property type="entry name" value="Beta-barrel_TonB"/>
</dbReference>
<dbReference type="PROSITE" id="PS52016">
    <property type="entry name" value="TONB_DEPENDENT_REC_3"/>
    <property type="match status" value="1"/>
</dbReference>
<keyword evidence="5 10" id="KW-0812">Transmembrane</keyword>
<evidence type="ECO:0000256" key="5">
    <source>
        <dbReference type="ARBA" id="ARBA00022692"/>
    </source>
</evidence>